<dbReference type="AlphaFoldDB" id="A0AA46S8Z3"/>
<dbReference type="InterPro" id="IPR002641">
    <property type="entry name" value="PNPLA_dom"/>
</dbReference>
<name>A0AA46S8Z3_9NOCA</name>
<dbReference type="Proteomes" id="UP001163947">
    <property type="component" value="Chromosome"/>
</dbReference>
<dbReference type="SUPFAM" id="SSF52151">
    <property type="entry name" value="FabD/lysophospholipase-like"/>
    <property type="match status" value="1"/>
</dbReference>
<proteinExistence type="predicted"/>
<evidence type="ECO:0000256" key="1">
    <source>
        <dbReference type="ARBA" id="ARBA00023098"/>
    </source>
</evidence>
<keyword evidence="1" id="KW-0443">Lipid metabolism</keyword>
<feature type="domain" description="PNPLA" evidence="2">
    <location>
        <begin position="28"/>
        <end position="291"/>
    </location>
</feature>
<accession>A0AA46S8Z3</accession>
<dbReference type="Gene3D" id="3.40.1090.10">
    <property type="entry name" value="Cytosolic phospholipase A2 catalytic domain"/>
    <property type="match status" value="1"/>
</dbReference>
<protein>
    <submittedName>
        <fullName evidence="3">Patatin-like phospholipase family protein</fullName>
    </submittedName>
</protein>
<dbReference type="EMBL" id="CP106982">
    <property type="protein sequence ID" value="UYF91653.1"/>
    <property type="molecule type" value="Genomic_DNA"/>
</dbReference>
<evidence type="ECO:0000313" key="4">
    <source>
        <dbReference type="Proteomes" id="UP001163947"/>
    </source>
</evidence>
<dbReference type="GO" id="GO:0006629">
    <property type="term" value="P:lipid metabolic process"/>
    <property type="evidence" value="ECO:0007669"/>
    <property type="project" value="UniProtKB-KW"/>
</dbReference>
<dbReference type="GeneID" id="83621535"/>
<evidence type="ECO:0000259" key="2">
    <source>
        <dbReference type="Pfam" id="PF01734"/>
    </source>
</evidence>
<evidence type="ECO:0000313" key="3">
    <source>
        <dbReference type="EMBL" id="UYF91653.1"/>
    </source>
</evidence>
<dbReference type="RefSeq" id="WP_263507159.1">
    <property type="nucleotide sequence ID" value="NZ_CP106982.1"/>
</dbReference>
<gene>
    <name evidence="3" type="ORF">OCS65_13920</name>
</gene>
<dbReference type="Pfam" id="PF01734">
    <property type="entry name" value="Patatin"/>
    <property type="match status" value="1"/>
</dbReference>
<reference evidence="3" key="1">
    <citation type="submission" date="2022-09" db="EMBL/GenBank/DDBJ databases">
        <title>The genome sequence of Rhodococcus aetherivorans N1.</title>
        <authorList>
            <person name="Jiang W."/>
        </authorList>
    </citation>
    <scope>NUCLEOTIDE SEQUENCE</scope>
    <source>
        <strain evidence="3">N1</strain>
    </source>
</reference>
<organism evidence="3 4">
    <name type="scientific">Rhodococcus aetherivorans</name>
    <dbReference type="NCBI Taxonomy" id="191292"/>
    <lineage>
        <taxon>Bacteria</taxon>
        <taxon>Bacillati</taxon>
        <taxon>Actinomycetota</taxon>
        <taxon>Actinomycetes</taxon>
        <taxon>Mycobacteriales</taxon>
        <taxon>Nocardiaceae</taxon>
        <taxon>Rhodococcus</taxon>
    </lineage>
</organism>
<dbReference type="InterPro" id="IPR016035">
    <property type="entry name" value="Acyl_Trfase/lysoPLipase"/>
</dbReference>
<sequence>MRHNQRDVPSGRINVSVQSVRRKKIAIACQGGGTHVAFTWGALTSILRAKQRWDADGGTSFDLVSFSGTSAGALCALATWYGLAPNGSDPDCGTVDKAVERLDHLWTVFAATNPAETLHNLAGQVLLRWKAAGVALPESSPYAAAGRLGLLGLGSVGARPEYLGFQGLLASLCPDFDSVDWKLLAQNNVRVIAGAIEVLSGNFETFDSDKTLEELGLKPPPERDQYGATRWRMRRALSLDGVAASGTLPELLPAQPIENLEFPTADEGTTIRRTGYYWDGLYSQNPPVRDLLDTETCDDKPDEIWVVRINPQEYSPTSLRVGLEEIRDRENDLAGNLSLNQELDHILTVNRWIDKYGNDAPPLTDRKTVVVRTIKMSRDSAWTLDHASKLDRSPRHLAALRAEGTELTERWLADWRAAGDGFPRYPADARYT</sequence>